<feature type="transmembrane region" description="Helical" evidence="2">
    <location>
        <begin position="45"/>
        <end position="64"/>
    </location>
</feature>
<feature type="chain" id="PRO_5046423570" description="Tetratricopeptide repeat protein" evidence="3">
    <location>
        <begin position="18"/>
        <end position="958"/>
    </location>
</feature>
<name>A0ABS0GTW2_9ACTN</name>
<evidence type="ECO:0000313" key="5">
    <source>
        <dbReference type="Proteomes" id="UP000638560"/>
    </source>
</evidence>
<dbReference type="SUPFAM" id="SSF52540">
    <property type="entry name" value="P-loop containing nucleoside triphosphate hydrolases"/>
    <property type="match status" value="1"/>
</dbReference>
<dbReference type="InterPro" id="IPR027417">
    <property type="entry name" value="P-loop_NTPase"/>
</dbReference>
<sequence>MSAVAAMLVVGLLSAAAAGMATNVASDLEAPWPFGLDILRKHPFASIVAATLLGVLAAFGVWRFQSSVDRGGREDGRNDSRTGQPLGAEPRQSSDDLGRLPRIGAGCAADPRLRIHRALSSPGPSDVTVSAPGRRHRSGATTDATPVVFVERTVGPEVRRWMRRARTDGGFLILIGDSCVGKTRLLYETARQELAEFSLLAPDLGDGGSVKKAARNVDTSPNLIVWLDELQRFLPGPYLTEGSTPIAAADIRRLLDSSTPVVVLGTLWPEYASTFRARNLLPDVPVPPPRYPAALDILEYERVDEIRLHSFSDAERAVAATLGVEDPRLAAALADRDYNVTEALAGAREVTARYARATPAQAAVLHAAIDARRMGIQSPLSGDLLCEAARGYLQAIYTDNSWFPPVLDELTSSRRRIDRATSPLMPIPAPDRRTIVGYTVTDYLMQQLTKERRTVQLSGATWRALVEKTANEDDLRRLAENAERRLQYPEAIEAYRRLCDAGSKGYVPVVVHLLTLAGELDEAVRVARAHSAAHPDNRSASDQLIDLLIEGRRPDEALGLLRNRLDDGDPSVEDRLFRLLMAEGRSAEAIDLARTRVGAGVAGAAERLIDLLASNGQSVEAIERARVQADAGDARAVNTLINLLADNDRSAEAIERARDRAENSTDWHAHARLIELMAEHGQLDEAIQLLTDRYDPEVPFSSSSKLYKLLTEHDRLEGEVQALRGRVGDGDAGAARLLVDLLAWASRFDEALEVLGLRADGNGPSPERRLAEVLRGQWRPDKAIAVLRSRARPDDHPASDLLAELTIDPDVEIEEYEVNSGMAVEGWPRTSWAVGGLIDRGRIDDAIERLRAEVSENREAALWLAALLARTDRVEEAVTLLRDRADAGDWEAGGDLSALLLKHRRVDDLRAEVRAGTYGAAERWLEFIEKEEGDPARVARIRREGLAADRPRLKRLPE</sequence>
<evidence type="ECO:0000256" key="1">
    <source>
        <dbReference type="SAM" id="MobiDB-lite"/>
    </source>
</evidence>
<keyword evidence="5" id="KW-1185">Reference proteome</keyword>
<keyword evidence="2" id="KW-0472">Membrane</keyword>
<dbReference type="InterPro" id="IPR011990">
    <property type="entry name" value="TPR-like_helical_dom_sf"/>
</dbReference>
<gene>
    <name evidence="4" type="ORF">I0C86_11755</name>
</gene>
<protein>
    <recommendedName>
        <fullName evidence="6">Tetratricopeptide repeat protein</fullName>
    </recommendedName>
</protein>
<evidence type="ECO:0008006" key="6">
    <source>
        <dbReference type="Google" id="ProtNLM"/>
    </source>
</evidence>
<dbReference type="Proteomes" id="UP000638560">
    <property type="component" value="Unassembled WGS sequence"/>
</dbReference>
<feature type="signal peptide" evidence="3">
    <location>
        <begin position="1"/>
        <end position="17"/>
    </location>
</feature>
<reference evidence="4 5" key="1">
    <citation type="submission" date="2020-11" db="EMBL/GenBank/DDBJ databases">
        <title>A novel isolate from a Black sea contaminated sediment with potential to produce alkanes: Plantactinospora alkalitolerans sp. nov.</title>
        <authorList>
            <person name="Carro L."/>
            <person name="Veyisoglu A."/>
            <person name="Guven K."/>
            <person name="Schumann P."/>
            <person name="Klenk H.-P."/>
            <person name="Sahin N."/>
        </authorList>
    </citation>
    <scope>NUCLEOTIDE SEQUENCE [LARGE SCALE GENOMIC DNA]</scope>
    <source>
        <strain evidence="4 5">S1510</strain>
    </source>
</reference>
<feature type="compositionally biased region" description="Basic and acidic residues" evidence="1">
    <location>
        <begin position="70"/>
        <end position="80"/>
    </location>
</feature>
<feature type="region of interest" description="Disordered" evidence="1">
    <location>
        <begin position="69"/>
        <end position="101"/>
    </location>
</feature>
<evidence type="ECO:0000313" key="4">
    <source>
        <dbReference type="EMBL" id="MBF9129632.1"/>
    </source>
</evidence>
<organism evidence="4 5">
    <name type="scientific">Plantactinospora alkalitolerans</name>
    <dbReference type="NCBI Taxonomy" id="2789879"/>
    <lineage>
        <taxon>Bacteria</taxon>
        <taxon>Bacillati</taxon>
        <taxon>Actinomycetota</taxon>
        <taxon>Actinomycetes</taxon>
        <taxon>Micromonosporales</taxon>
        <taxon>Micromonosporaceae</taxon>
        <taxon>Plantactinospora</taxon>
    </lineage>
</organism>
<comment type="caution">
    <text evidence="4">The sequence shown here is derived from an EMBL/GenBank/DDBJ whole genome shotgun (WGS) entry which is preliminary data.</text>
</comment>
<keyword evidence="2" id="KW-0812">Transmembrane</keyword>
<feature type="region of interest" description="Disordered" evidence="1">
    <location>
        <begin position="118"/>
        <end position="140"/>
    </location>
</feature>
<dbReference type="RefSeq" id="WP_196201262.1">
    <property type="nucleotide sequence ID" value="NZ_JADPUN010000128.1"/>
</dbReference>
<dbReference type="EMBL" id="JADPUN010000128">
    <property type="protein sequence ID" value="MBF9129632.1"/>
    <property type="molecule type" value="Genomic_DNA"/>
</dbReference>
<keyword evidence="3" id="KW-0732">Signal</keyword>
<proteinExistence type="predicted"/>
<evidence type="ECO:0000256" key="2">
    <source>
        <dbReference type="SAM" id="Phobius"/>
    </source>
</evidence>
<dbReference type="Gene3D" id="1.25.40.10">
    <property type="entry name" value="Tetratricopeptide repeat domain"/>
    <property type="match status" value="1"/>
</dbReference>
<evidence type="ECO:0000256" key="3">
    <source>
        <dbReference type="SAM" id="SignalP"/>
    </source>
</evidence>
<keyword evidence="2" id="KW-1133">Transmembrane helix</keyword>
<accession>A0ABS0GTW2</accession>